<gene>
    <name evidence="2" type="ORF">QBC32DRAFT_367520</name>
</gene>
<dbReference type="Proteomes" id="UP001303222">
    <property type="component" value="Unassembled WGS sequence"/>
</dbReference>
<feature type="compositionally biased region" description="Low complexity" evidence="1">
    <location>
        <begin position="117"/>
        <end position="131"/>
    </location>
</feature>
<feature type="region of interest" description="Disordered" evidence="1">
    <location>
        <begin position="547"/>
        <end position="566"/>
    </location>
</feature>
<keyword evidence="3" id="KW-1185">Reference proteome</keyword>
<comment type="caution">
    <text evidence="2">The sequence shown here is derived from an EMBL/GenBank/DDBJ whole genome shotgun (WGS) entry which is preliminary data.</text>
</comment>
<name>A0AAN6P119_9PEZI</name>
<feature type="compositionally biased region" description="Pro residues" evidence="1">
    <location>
        <begin position="71"/>
        <end position="81"/>
    </location>
</feature>
<dbReference type="EMBL" id="MU859073">
    <property type="protein sequence ID" value="KAK3955650.1"/>
    <property type="molecule type" value="Genomic_DNA"/>
</dbReference>
<sequence length="578" mass="62572">MFKDTATKPTAPTAARKEAVKIKRCCPGKAITIGPLPSISLGNRRTSVEANKKFLQHPSPASAPTTSLSRPSPPDIYKPLPPVPLFQDPMFPFPTAAFIPQSQKGPSAKGYPPAHQPPAQTQTLKQQQQETEQETEFLTLLSLLEKALRHTHYAVCGRAALYVWGYRQNPPENVSIVCPNGNEEIILSWAKTQGWTVVISGVRGCSFETPLPRKGDGKEGKVKEVTVKTAQRMGLTLGGHDDLVGKEGGTMMPVAVKGTWAEAEKKVLKTTAAVVTLPALLGMLIEGFITEVANPYHQPETEAAVRESKRRVEEAANVIFWIFSRLVERNERLSQDKVPEAFLTPFLAGWPEAHALFEELGVSTFLDQAFDRADEPQPEPEPRCSGSAARRTLDACTLAALEGLPLVPSVPPTIPPRSPKRMTPLMSSCKSKSTIALIEDEIVSWNCLSLEEAALATREDEETSSLQSAASLAASSRLSRASTAETTDLMAETAESIKAWTTACSSSSSMATSISTVPTLSVSASTTSSCFSKKSGSQLSSLSAMSGWRSPAKRAPPPWKSTWDERMVDSKGGYPEWI</sequence>
<reference evidence="2" key="1">
    <citation type="journal article" date="2023" name="Mol. Phylogenet. Evol.">
        <title>Genome-scale phylogeny and comparative genomics of the fungal order Sordariales.</title>
        <authorList>
            <person name="Hensen N."/>
            <person name="Bonometti L."/>
            <person name="Westerberg I."/>
            <person name="Brannstrom I.O."/>
            <person name="Guillou S."/>
            <person name="Cros-Aarteil S."/>
            <person name="Calhoun S."/>
            <person name="Haridas S."/>
            <person name="Kuo A."/>
            <person name="Mondo S."/>
            <person name="Pangilinan J."/>
            <person name="Riley R."/>
            <person name="LaButti K."/>
            <person name="Andreopoulos B."/>
            <person name="Lipzen A."/>
            <person name="Chen C."/>
            <person name="Yan M."/>
            <person name="Daum C."/>
            <person name="Ng V."/>
            <person name="Clum A."/>
            <person name="Steindorff A."/>
            <person name="Ohm R.A."/>
            <person name="Martin F."/>
            <person name="Silar P."/>
            <person name="Natvig D.O."/>
            <person name="Lalanne C."/>
            <person name="Gautier V."/>
            <person name="Ament-Velasquez S.L."/>
            <person name="Kruys A."/>
            <person name="Hutchinson M.I."/>
            <person name="Powell A.J."/>
            <person name="Barry K."/>
            <person name="Miller A.N."/>
            <person name="Grigoriev I.V."/>
            <person name="Debuchy R."/>
            <person name="Gladieux P."/>
            <person name="Hiltunen Thoren M."/>
            <person name="Johannesson H."/>
        </authorList>
    </citation>
    <scope>NUCLEOTIDE SEQUENCE</scope>
    <source>
        <strain evidence="2">CBS 626.80</strain>
    </source>
</reference>
<reference evidence="2" key="2">
    <citation type="submission" date="2023-06" db="EMBL/GenBank/DDBJ databases">
        <authorList>
            <consortium name="Lawrence Berkeley National Laboratory"/>
            <person name="Mondo S.J."/>
            <person name="Hensen N."/>
            <person name="Bonometti L."/>
            <person name="Westerberg I."/>
            <person name="Brannstrom I.O."/>
            <person name="Guillou S."/>
            <person name="Cros-Aarteil S."/>
            <person name="Calhoun S."/>
            <person name="Haridas S."/>
            <person name="Kuo A."/>
            <person name="Pangilinan J."/>
            <person name="Riley R."/>
            <person name="Labutti K."/>
            <person name="Andreopoulos B."/>
            <person name="Lipzen A."/>
            <person name="Chen C."/>
            <person name="Yanf M."/>
            <person name="Daum C."/>
            <person name="Ng V."/>
            <person name="Clum A."/>
            <person name="Steindorff A."/>
            <person name="Ohm R."/>
            <person name="Martin F."/>
            <person name="Silar P."/>
            <person name="Natvig D."/>
            <person name="Lalanne C."/>
            <person name="Gautier V."/>
            <person name="Ament-Velasquez S.L."/>
            <person name="Kruys A."/>
            <person name="Hutchinson M.I."/>
            <person name="Powell A.J."/>
            <person name="Barry K."/>
            <person name="Miller A.N."/>
            <person name="Grigoriev I.V."/>
            <person name="Debuchy R."/>
            <person name="Gladieux P."/>
            <person name="Thoren M.H."/>
            <person name="Johannesson H."/>
        </authorList>
    </citation>
    <scope>NUCLEOTIDE SEQUENCE</scope>
    <source>
        <strain evidence="2">CBS 626.80</strain>
    </source>
</reference>
<feature type="region of interest" description="Disordered" evidence="1">
    <location>
        <begin position="55"/>
        <end position="81"/>
    </location>
</feature>
<organism evidence="2 3">
    <name type="scientific">Pseudoneurospora amorphoporcata</name>
    <dbReference type="NCBI Taxonomy" id="241081"/>
    <lineage>
        <taxon>Eukaryota</taxon>
        <taxon>Fungi</taxon>
        <taxon>Dikarya</taxon>
        <taxon>Ascomycota</taxon>
        <taxon>Pezizomycotina</taxon>
        <taxon>Sordariomycetes</taxon>
        <taxon>Sordariomycetidae</taxon>
        <taxon>Sordariales</taxon>
        <taxon>Sordariaceae</taxon>
        <taxon>Pseudoneurospora</taxon>
    </lineage>
</organism>
<proteinExistence type="predicted"/>
<protein>
    <submittedName>
        <fullName evidence="2">Uncharacterized protein</fullName>
    </submittedName>
</protein>
<dbReference type="AlphaFoldDB" id="A0AAN6P119"/>
<feature type="compositionally biased region" description="Low complexity" evidence="1">
    <location>
        <begin position="58"/>
        <end position="70"/>
    </location>
</feature>
<evidence type="ECO:0000313" key="2">
    <source>
        <dbReference type="EMBL" id="KAK3955650.1"/>
    </source>
</evidence>
<accession>A0AAN6P119</accession>
<evidence type="ECO:0000256" key="1">
    <source>
        <dbReference type="SAM" id="MobiDB-lite"/>
    </source>
</evidence>
<evidence type="ECO:0000313" key="3">
    <source>
        <dbReference type="Proteomes" id="UP001303222"/>
    </source>
</evidence>
<feature type="region of interest" description="Disordered" evidence="1">
    <location>
        <begin position="97"/>
        <end position="131"/>
    </location>
</feature>